<feature type="compositionally biased region" description="Polar residues" evidence="1">
    <location>
        <begin position="358"/>
        <end position="368"/>
    </location>
</feature>
<feature type="compositionally biased region" description="Polar residues" evidence="1">
    <location>
        <begin position="191"/>
        <end position="202"/>
    </location>
</feature>
<organism evidence="2 3">
    <name type="scientific">Tilletiopsis washingtonensis</name>
    <dbReference type="NCBI Taxonomy" id="58919"/>
    <lineage>
        <taxon>Eukaryota</taxon>
        <taxon>Fungi</taxon>
        <taxon>Dikarya</taxon>
        <taxon>Basidiomycota</taxon>
        <taxon>Ustilaginomycotina</taxon>
        <taxon>Exobasidiomycetes</taxon>
        <taxon>Entylomatales</taxon>
        <taxon>Entylomatales incertae sedis</taxon>
        <taxon>Tilletiopsis</taxon>
    </lineage>
</organism>
<sequence length="755" mass="79615">MPAHGPRWIREQPARALAERTNSSASSSSAAAPPQKRAPAKLAFSDSPAPSAARALARRGAAPPASSPHGSTPRLRQATLPFLRTAGPSAAPGGGSGSTMRSSPAPASRPAKRPASSPLSSENEAAATTDAPVQRRRLRKQSVLADAVPAIAAAFGPAPPSSLRKQPLPQDENSEPSSPESSPPRRAAMHQSRSAVASSSHQPRPRRPLQSRALAGPSTPQHANTSPLKGTTPYMHDTLSESQRLGWEEHMPSTLAQWRDAAGINQSREDQAAARERERLRNRERAEQERRAALQRLQGTRSNGSARKKTARRAVSPAAPHASDACGGAEQAEGSGSASTSALPAPRQPRILAYETQPGATQLATASSARRKPLVAASRTPVSVFRDSLELGPTQPDLGGRASPPRDWFGGSSPLTSERSDTNYEALAVEAAAAAPPPHVVQDFDEQSQTAPGGTFSVFQRGSSTGPLDPTGAALPPPRSTSHRSASQMARDELSAELFASSSPRQESARKADSTTRAARHSSPRRKSALTQNDASRAGAAWAQLDQTWLGVDAGQAGPSNARASTSNPLEQAQLGHFGFRHTSAPSAQREHRRAHEPSELLMRGSRAYLSDDEGDEEDPQRARLDADGEATLPLAGAASDDETQPLDGKASDEETQPLPHAADGEETQPLPHAGDGDEETQPLPHEGDDDETQPLSVASSQTESSSGEDDVVPHGALAAMEREMARQRAPAEAYALVPDMESMDTQTKAFFSSL</sequence>
<feature type="compositionally biased region" description="Polar residues" evidence="1">
    <location>
        <begin position="218"/>
        <end position="229"/>
    </location>
</feature>
<accession>A0A316ZDK8</accession>
<dbReference type="EMBL" id="KZ819289">
    <property type="protein sequence ID" value="PWN99138.1"/>
    <property type="molecule type" value="Genomic_DNA"/>
</dbReference>
<reference evidence="2 3" key="1">
    <citation type="journal article" date="2018" name="Mol. Biol. Evol.">
        <title>Broad Genomic Sampling Reveals a Smut Pathogenic Ancestry of the Fungal Clade Ustilaginomycotina.</title>
        <authorList>
            <person name="Kijpornyongpan T."/>
            <person name="Mondo S.J."/>
            <person name="Barry K."/>
            <person name="Sandor L."/>
            <person name="Lee J."/>
            <person name="Lipzen A."/>
            <person name="Pangilinan J."/>
            <person name="LaButti K."/>
            <person name="Hainaut M."/>
            <person name="Henrissat B."/>
            <person name="Grigoriev I.V."/>
            <person name="Spatafora J.W."/>
            <person name="Aime M.C."/>
        </authorList>
    </citation>
    <scope>NUCLEOTIDE SEQUENCE [LARGE SCALE GENOMIC DNA]</scope>
    <source>
        <strain evidence="2 3">MCA 4186</strain>
    </source>
</reference>
<feature type="compositionally biased region" description="Basic residues" evidence="1">
    <location>
        <begin position="518"/>
        <end position="528"/>
    </location>
</feature>
<feature type="compositionally biased region" description="Low complexity" evidence="1">
    <location>
        <begin position="43"/>
        <end position="68"/>
    </location>
</feature>
<feature type="region of interest" description="Disordered" evidence="1">
    <location>
        <begin position="584"/>
        <end position="731"/>
    </location>
</feature>
<evidence type="ECO:0000313" key="2">
    <source>
        <dbReference type="EMBL" id="PWN99138.1"/>
    </source>
</evidence>
<feature type="compositionally biased region" description="Low complexity" evidence="1">
    <location>
        <begin position="23"/>
        <end position="32"/>
    </location>
</feature>
<feature type="compositionally biased region" description="Basic and acidic residues" evidence="1">
    <location>
        <begin position="267"/>
        <end position="292"/>
    </location>
</feature>
<feature type="region of interest" description="Disordered" evidence="1">
    <location>
        <begin position="154"/>
        <end position="539"/>
    </location>
</feature>
<feature type="compositionally biased region" description="Low complexity" evidence="1">
    <location>
        <begin position="101"/>
        <end position="121"/>
    </location>
</feature>
<evidence type="ECO:0000313" key="3">
    <source>
        <dbReference type="Proteomes" id="UP000245946"/>
    </source>
</evidence>
<proteinExistence type="predicted"/>
<keyword evidence="3" id="KW-1185">Reference proteome</keyword>
<gene>
    <name evidence="2" type="ORF">FA09DRAFT_329081</name>
</gene>
<protein>
    <submittedName>
        <fullName evidence="2">Uncharacterized protein</fullName>
    </submittedName>
</protein>
<feature type="region of interest" description="Disordered" evidence="1">
    <location>
        <begin position="1"/>
        <end position="140"/>
    </location>
</feature>
<evidence type="ECO:0000256" key="1">
    <source>
        <dbReference type="SAM" id="MobiDB-lite"/>
    </source>
</evidence>
<feature type="compositionally biased region" description="Low complexity" evidence="1">
    <location>
        <begin position="327"/>
        <end position="342"/>
    </location>
</feature>
<dbReference type="GeneID" id="37269568"/>
<dbReference type="AlphaFoldDB" id="A0A316ZDK8"/>
<feature type="compositionally biased region" description="Polar residues" evidence="1">
    <location>
        <begin position="694"/>
        <end position="706"/>
    </location>
</feature>
<dbReference type="Proteomes" id="UP000245946">
    <property type="component" value="Unassembled WGS sequence"/>
</dbReference>
<name>A0A316ZDK8_9BASI</name>
<feature type="compositionally biased region" description="Polar residues" evidence="1">
    <location>
        <begin position="447"/>
        <end position="466"/>
    </location>
</feature>
<dbReference type="RefSeq" id="XP_025599417.1">
    <property type="nucleotide sequence ID" value="XM_025742024.1"/>
</dbReference>